<evidence type="ECO:0000313" key="9">
    <source>
        <dbReference type="Proteomes" id="UP000284095"/>
    </source>
</evidence>
<dbReference type="Proteomes" id="UP000472916">
    <property type="component" value="Unassembled WGS sequence"/>
</dbReference>
<sequence length="207" mass="23412">MKKIIFLGDSITDASHCFLENPLGNGYVNMVAEKLNDSDGGRKKYDIMNRGHDGFTIHGVKRILEKECILKRPDVVSILIGCNDVGVMMNTGKSLEEQQFEACYEAIVKEITEQSDAKLICMSPFIVPYPRMYENWIPGIKQTERIEKKIAEKYHADFLALQDMIILKAEKAGYESVTTDGIHLTEYGNEIIAGAWLQLFEKIKDGD</sequence>
<dbReference type="InterPro" id="IPR013830">
    <property type="entry name" value="SGNH_hydro"/>
</dbReference>
<dbReference type="GO" id="GO:0004622">
    <property type="term" value="F:phosphatidylcholine lysophospholipase activity"/>
    <property type="evidence" value="ECO:0007669"/>
    <property type="project" value="TreeGrafter"/>
</dbReference>
<dbReference type="OrthoDB" id="9794725at2"/>
<evidence type="ECO:0000313" key="2">
    <source>
        <dbReference type="EMBL" id="CUM71791.1"/>
    </source>
</evidence>
<dbReference type="PANTHER" id="PTHR30383:SF5">
    <property type="entry name" value="SGNH HYDROLASE-TYPE ESTERASE DOMAIN-CONTAINING PROTEIN"/>
    <property type="match status" value="1"/>
</dbReference>
<evidence type="ECO:0000313" key="10">
    <source>
        <dbReference type="Proteomes" id="UP000446719"/>
    </source>
</evidence>
<reference evidence="10 11" key="3">
    <citation type="journal article" date="2019" name="Nat. Med.">
        <title>A library of human gut bacterial isolates paired with longitudinal multiomics data enables mechanistic microbiome research.</title>
        <authorList>
            <person name="Poyet M."/>
            <person name="Groussin M."/>
            <person name="Gibbons S.M."/>
            <person name="Avila-Pacheco J."/>
            <person name="Jiang X."/>
            <person name="Kearney S.M."/>
            <person name="Perrotta A.R."/>
            <person name="Berdy B."/>
            <person name="Zhao S."/>
            <person name="Lieberman T.D."/>
            <person name="Swanson P.K."/>
            <person name="Smith M."/>
            <person name="Roesemann S."/>
            <person name="Alexander J.E."/>
            <person name="Rich S.A."/>
            <person name="Livny J."/>
            <person name="Vlamakis H."/>
            <person name="Clish C."/>
            <person name="Bullock K."/>
            <person name="Deik A."/>
            <person name="Scott J."/>
            <person name="Pierce K.A."/>
            <person name="Xavier R.J."/>
            <person name="Alm E.J."/>
        </authorList>
    </citation>
    <scope>NUCLEOTIDE SEQUENCE [LARGE SCALE GENOMIC DNA]</scope>
    <source>
        <strain evidence="5 11">BIOML-A6</strain>
        <strain evidence="4 10">BIOML-A7</strain>
    </source>
</reference>
<proteinExistence type="predicted"/>
<keyword evidence="9" id="KW-1185">Reference proteome</keyword>
<dbReference type="EMBL" id="WWSC01000006">
    <property type="protein sequence ID" value="MZK41382.1"/>
    <property type="molecule type" value="Genomic_DNA"/>
</dbReference>
<dbReference type="Proteomes" id="UP000284095">
    <property type="component" value="Unassembled WGS sequence"/>
</dbReference>
<dbReference type="AlphaFoldDB" id="A0A173R1T4"/>
<evidence type="ECO:0000259" key="1">
    <source>
        <dbReference type="Pfam" id="PF13472"/>
    </source>
</evidence>
<dbReference type="Proteomes" id="UP000446719">
    <property type="component" value="Unassembled WGS sequence"/>
</dbReference>
<name>A0A173R1T4_9FIRM</name>
<gene>
    <name evidence="6" type="ORF">DW265_01365</name>
    <name evidence="3" type="ORF">ERS852408_01294</name>
    <name evidence="2" type="ORF">ERS852573_00201</name>
    <name evidence="5" type="ORF">GT528_06575</name>
    <name evidence="4" type="ORF">GT565_07575</name>
</gene>
<evidence type="ECO:0000313" key="5">
    <source>
        <dbReference type="EMBL" id="MZK41382.1"/>
    </source>
</evidence>
<dbReference type="Pfam" id="PF13472">
    <property type="entry name" value="Lipase_GDSL_2"/>
    <property type="match status" value="1"/>
</dbReference>
<accession>A0A173R1T4</accession>
<evidence type="ECO:0000313" key="6">
    <source>
        <dbReference type="EMBL" id="RHG28314.1"/>
    </source>
</evidence>
<organism evidence="2 8">
    <name type="scientific">Dorea longicatena</name>
    <dbReference type="NCBI Taxonomy" id="88431"/>
    <lineage>
        <taxon>Bacteria</taxon>
        <taxon>Bacillati</taxon>
        <taxon>Bacillota</taxon>
        <taxon>Clostridia</taxon>
        <taxon>Lachnospirales</taxon>
        <taxon>Lachnospiraceae</taxon>
        <taxon>Dorea</taxon>
    </lineage>
</organism>
<dbReference type="Gene3D" id="3.40.50.1110">
    <property type="entry name" value="SGNH hydrolase"/>
    <property type="match status" value="1"/>
</dbReference>
<evidence type="ECO:0000313" key="3">
    <source>
        <dbReference type="EMBL" id="CUO00009.1"/>
    </source>
</evidence>
<dbReference type="InterPro" id="IPR051532">
    <property type="entry name" value="Ester_Hydrolysis_Enzymes"/>
</dbReference>
<keyword evidence="2" id="KW-0378">Hydrolase</keyword>
<evidence type="ECO:0000313" key="11">
    <source>
        <dbReference type="Proteomes" id="UP000472916"/>
    </source>
</evidence>
<dbReference type="Proteomes" id="UP000095380">
    <property type="component" value="Unassembled WGS sequence"/>
</dbReference>
<dbReference type="Proteomes" id="UP000095597">
    <property type="component" value="Unassembled WGS sequence"/>
</dbReference>
<protein>
    <submittedName>
        <fullName evidence="2">GDSL-like Lipase/Acylhydrolase</fullName>
    </submittedName>
</protein>
<dbReference type="EMBL" id="QRIC01000002">
    <property type="protein sequence ID" value="RHG28314.1"/>
    <property type="molecule type" value="Genomic_DNA"/>
</dbReference>
<dbReference type="EMBL" id="WWSB01000007">
    <property type="protein sequence ID" value="MZK17968.1"/>
    <property type="molecule type" value="Genomic_DNA"/>
</dbReference>
<dbReference type="EMBL" id="CYYM01000005">
    <property type="protein sequence ID" value="CUO00009.1"/>
    <property type="molecule type" value="Genomic_DNA"/>
</dbReference>
<dbReference type="RefSeq" id="WP_022416376.1">
    <property type="nucleotide sequence ID" value="NZ_CAXSPU010000009.1"/>
</dbReference>
<dbReference type="EMBL" id="CYXO01000001">
    <property type="protein sequence ID" value="CUM71791.1"/>
    <property type="molecule type" value="Genomic_DNA"/>
</dbReference>
<reference evidence="7 8" key="1">
    <citation type="submission" date="2015-09" db="EMBL/GenBank/DDBJ databases">
        <authorList>
            <consortium name="Pathogen Informatics"/>
        </authorList>
    </citation>
    <scope>NUCLEOTIDE SEQUENCE [LARGE SCALE GENOMIC DNA]</scope>
    <source>
        <strain evidence="3 7">2789STDY5608851</strain>
        <strain evidence="2 8">2789STDY5834961</strain>
    </source>
</reference>
<evidence type="ECO:0000313" key="4">
    <source>
        <dbReference type="EMBL" id="MZK17968.1"/>
    </source>
</evidence>
<evidence type="ECO:0000313" key="7">
    <source>
        <dbReference type="Proteomes" id="UP000095380"/>
    </source>
</evidence>
<dbReference type="PANTHER" id="PTHR30383">
    <property type="entry name" value="THIOESTERASE 1/PROTEASE 1/LYSOPHOSPHOLIPASE L1"/>
    <property type="match status" value="1"/>
</dbReference>
<feature type="domain" description="SGNH hydrolase-type esterase" evidence="1">
    <location>
        <begin position="6"/>
        <end position="191"/>
    </location>
</feature>
<evidence type="ECO:0000313" key="8">
    <source>
        <dbReference type="Proteomes" id="UP000095597"/>
    </source>
</evidence>
<dbReference type="SUPFAM" id="SSF52266">
    <property type="entry name" value="SGNH hydrolase"/>
    <property type="match status" value="1"/>
</dbReference>
<dbReference type="InterPro" id="IPR036514">
    <property type="entry name" value="SGNH_hydro_sf"/>
</dbReference>
<reference evidence="6 9" key="2">
    <citation type="submission" date="2018-08" db="EMBL/GenBank/DDBJ databases">
        <title>A genome reference for cultivated species of the human gut microbiota.</title>
        <authorList>
            <person name="Zou Y."/>
            <person name="Xue W."/>
            <person name="Luo G."/>
        </authorList>
    </citation>
    <scope>NUCLEOTIDE SEQUENCE [LARGE SCALE GENOMIC DNA]</scope>
    <source>
        <strain evidence="6 9">AM22-22</strain>
    </source>
</reference>